<keyword evidence="6" id="KW-1185">Reference proteome</keyword>
<sequence length="373" mass="39231">MHVLVVPDKFKGSLTAQEAAEAIRAGFHRHHPNWTITIQPIADGGEGTVALLTQATLGTFRTCTVSDPLGRPITASFGLSGDGKTAFVELAEASGLHLLTYKERNPLYTSTFGTGQLIRQALETGVTELVLCIGGSATNDAGIGIAAALGFQFLDAQDQPLFPSGNNLVRIARIDRTNVAPALSQVRIRVACDVTNPLYGPTGAAYVYGHQKGANATAQRQLDDGLRHIATIVEQTQDLSVAQEPGNGAAGGVGFGARVFLQAQLEPGFALVAHYTGLAETIRHTDLIITGEGKLDTQTLHGKAVRGIAVLANAANKPVVAFCGKLALNEAQLEELGVQKAVQISPAHLTTDEARKQAFSLLREAVADTYPAS</sequence>
<dbReference type="Proteomes" id="UP000664628">
    <property type="component" value="Unassembled WGS sequence"/>
</dbReference>
<dbReference type="Pfam" id="PF02595">
    <property type="entry name" value="Gly_kinase"/>
    <property type="match status" value="1"/>
</dbReference>
<dbReference type="InterPro" id="IPR018193">
    <property type="entry name" value="Glyc_kinase_flavodox-like_fold"/>
</dbReference>
<dbReference type="InterPro" id="IPR004381">
    <property type="entry name" value="Glycerate_kinase"/>
</dbReference>
<dbReference type="Gene3D" id="3.40.50.10350">
    <property type="entry name" value="Glycerate kinase, domain 1"/>
    <property type="match status" value="1"/>
</dbReference>
<dbReference type="EMBL" id="JAFMYW010000001">
    <property type="protein sequence ID" value="MBO0948114.1"/>
    <property type="molecule type" value="Genomic_DNA"/>
</dbReference>
<organism evidence="5 6">
    <name type="scientific">Fibrella forsythiae</name>
    <dbReference type="NCBI Taxonomy" id="2817061"/>
    <lineage>
        <taxon>Bacteria</taxon>
        <taxon>Pseudomonadati</taxon>
        <taxon>Bacteroidota</taxon>
        <taxon>Cytophagia</taxon>
        <taxon>Cytophagales</taxon>
        <taxon>Spirosomataceae</taxon>
        <taxon>Fibrella</taxon>
    </lineage>
</organism>
<keyword evidence="2 4" id="KW-0808">Transferase</keyword>
<evidence type="ECO:0000313" key="5">
    <source>
        <dbReference type="EMBL" id="MBO0948114.1"/>
    </source>
</evidence>
<protein>
    <submittedName>
        <fullName evidence="5">Glycerate kinase</fullName>
    </submittedName>
</protein>
<dbReference type="InterPro" id="IPR018197">
    <property type="entry name" value="Glycerate_kinase_RE-like"/>
</dbReference>
<dbReference type="SUPFAM" id="SSF110738">
    <property type="entry name" value="Glycerate kinase I"/>
    <property type="match status" value="1"/>
</dbReference>
<gene>
    <name evidence="5" type="ORF">J2I46_05935</name>
</gene>
<name>A0ABS3JDP2_9BACT</name>
<dbReference type="PANTHER" id="PTHR21599">
    <property type="entry name" value="GLYCERATE KINASE"/>
    <property type="match status" value="1"/>
</dbReference>
<proteinExistence type="inferred from homology"/>
<dbReference type="InterPro" id="IPR036129">
    <property type="entry name" value="Glycerate_kinase_sf"/>
</dbReference>
<dbReference type="GO" id="GO:0016301">
    <property type="term" value="F:kinase activity"/>
    <property type="evidence" value="ECO:0007669"/>
    <property type="project" value="UniProtKB-KW"/>
</dbReference>
<dbReference type="RefSeq" id="WP_207328029.1">
    <property type="nucleotide sequence ID" value="NZ_JAFMYW010000001.1"/>
</dbReference>
<evidence type="ECO:0000313" key="6">
    <source>
        <dbReference type="Proteomes" id="UP000664628"/>
    </source>
</evidence>
<evidence type="ECO:0000256" key="2">
    <source>
        <dbReference type="ARBA" id="ARBA00022679"/>
    </source>
</evidence>
<accession>A0ABS3JDP2</accession>
<comment type="similarity">
    <text evidence="1 4">Belongs to the glycerate kinase type-1 family.</text>
</comment>
<comment type="caution">
    <text evidence="5">The sequence shown here is derived from an EMBL/GenBank/DDBJ whole genome shotgun (WGS) entry which is preliminary data.</text>
</comment>
<dbReference type="NCBIfam" id="TIGR00045">
    <property type="entry name" value="glycerate kinase"/>
    <property type="match status" value="1"/>
</dbReference>
<dbReference type="PIRSF" id="PIRSF006078">
    <property type="entry name" value="GlxK"/>
    <property type="match status" value="1"/>
</dbReference>
<evidence type="ECO:0000256" key="4">
    <source>
        <dbReference type="PIRNR" id="PIRNR006078"/>
    </source>
</evidence>
<evidence type="ECO:0000256" key="3">
    <source>
        <dbReference type="ARBA" id="ARBA00022777"/>
    </source>
</evidence>
<keyword evidence="3 4" id="KW-0418">Kinase</keyword>
<evidence type="ECO:0000256" key="1">
    <source>
        <dbReference type="ARBA" id="ARBA00006284"/>
    </source>
</evidence>
<dbReference type="PANTHER" id="PTHR21599:SF0">
    <property type="entry name" value="GLYCERATE KINASE"/>
    <property type="match status" value="1"/>
</dbReference>
<dbReference type="Gene3D" id="3.90.1510.10">
    <property type="entry name" value="Glycerate kinase, domain 2"/>
    <property type="match status" value="1"/>
</dbReference>
<reference evidence="5 6" key="1">
    <citation type="submission" date="2021-03" db="EMBL/GenBank/DDBJ databases">
        <title>Fibrella sp. HMF5405 genome sequencing and assembly.</title>
        <authorList>
            <person name="Kang H."/>
            <person name="Kim H."/>
            <person name="Bae S."/>
            <person name="Joh K."/>
        </authorList>
    </citation>
    <scope>NUCLEOTIDE SEQUENCE [LARGE SCALE GENOMIC DNA]</scope>
    <source>
        <strain evidence="5 6">HMF5405</strain>
    </source>
</reference>